<organism evidence="1 2">
    <name type="scientific">Geotalea uraniireducens (strain Rf4)</name>
    <name type="common">Geobacter uraniireducens</name>
    <dbReference type="NCBI Taxonomy" id="351605"/>
    <lineage>
        <taxon>Bacteria</taxon>
        <taxon>Pseudomonadati</taxon>
        <taxon>Thermodesulfobacteriota</taxon>
        <taxon>Desulfuromonadia</taxon>
        <taxon>Geobacterales</taxon>
        <taxon>Geobacteraceae</taxon>
        <taxon>Geotalea</taxon>
    </lineage>
</organism>
<dbReference type="Proteomes" id="UP000006695">
    <property type="component" value="Chromosome"/>
</dbReference>
<reference evidence="1 2" key="1">
    <citation type="submission" date="2007-05" db="EMBL/GenBank/DDBJ databases">
        <title>Complete sequence of Geobacter uraniireducens Rf4.</title>
        <authorList>
            <consortium name="US DOE Joint Genome Institute"/>
            <person name="Copeland A."/>
            <person name="Lucas S."/>
            <person name="Lapidus A."/>
            <person name="Barry K."/>
            <person name="Detter J.C."/>
            <person name="Glavina del Rio T."/>
            <person name="Hammon N."/>
            <person name="Israni S."/>
            <person name="Dalin E."/>
            <person name="Tice H."/>
            <person name="Pitluck S."/>
            <person name="Chertkov O."/>
            <person name="Brettin T."/>
            <person name="Bruce D."/>
            <person name="Han C."/>
            <person name="Schmutz J."/>
            <person name="Larimer F."/>
            <person name="Land M."/>
            <person name="Hauser L."/>
            <person name="Kyrpides N."/>
            <person name="Mikhailova N."/>
            <person name="Shelobolina E."/>
            <person name="Aklujkar M."/>
            <person name="Lovley D."/>
            <person name="Richardson P."/>
        </authorList>
    </citation>
    <scope>NUCLEOTIDE SEQUENCE [LARGE SCALE GENOMIC DNA]</scope>
    <source>
        <strain evidence="1 2">Rf4</strain>
    </source>
</reference>
<keyword evidence="2" id="KW-1185">Reference proteome</keyword>
<gene>
    <name evidence="1" type="ordered locus">Gura_0701</name>
</gene>
<dbReference type="EMBL" id="CP000698">
    <property type="protein sequence ID" value="ABQ24911.1"/>
    <property type="molecule type" value="Genomic_DNA"/>
</dbReference>
<name>A5GBY4_GEOUR</name>
<dbReference type="SUPFAM" id="SSF48452">
    <property type="entry name" value="TPR-like"/>
    <property type="match status" value="1"/>
</dbReference>
<dbReference type="OrthoDB" id="9779889at2"/>
<dbReference type="AlphaFoldDB" id="A5GBY4"/>
<accession>A5GBY4</accession>
<evidence type="ECO:0000313" key="2">
    <source>
        <dbReference type="Proteomes" id="UP000006695"/>
    </source>
</evidence>
<dbReference type="KEGG" id="gur:Gura_0701"/>
<dbReference type="Gene3D" id="1.25.40.10">
    <property type="entry name" value="Tetratricopeptide repeat domain"/>
    <property type="match status" value="1"/>
</dbReference>
<dbReference type="InterPro" id="IPR011990">
    <property type="entry name" value="TPR-like_helical_dom_sf"/>
</dbReference>
<evidence type="ECO:0000313" key="1">
    <source>
        <dbReference type="EMBL" id="ABQ24911.1"/>
    </source>
</evidence>
<sequence>MPERTEEEIFATGAEAVNKGDTVFGLACFSRLITSQQSPIIRSYYAVCLAKERDEQQKALTLCMEAIEEEPWNSMHYLNLGKVYLASGDKHAAIKAFRNGLLHGKNQLIAEELNRIGWRDLPVFTDLPREHLLNKYFGKLLKKLGLK</sequence>
<proteinExistence type="predicted"/>
<dbReference type="HOGENOM" id="CLU_1765416_0_0_7"/>
<dbReference type="RefSeq" id="WP_011937635.1">
    <property type="nucleotide sequence ID" value="NC_009483.1"/>
</dbReference>
<protein>
    <submittedName>
        <fullName evidence="1">Uncharacterized protein</fullName>
    </submittedName>
</protein>
<dbReference type="STRING" id="351605.Gura_0701"/>